<keyword evidence="4" id="KW-1185">Reference proteome</keyword>
<dbReference type="PROSITE" id="PS51781">
    <property type="entry name" value="SH3B"/>
    <property type="match status" value="1"/>
</dbReference>
<organism evidence="3 4">
    <name type="scientific">Crassaminicella indica</name>
    <dbReference type="NCBI Taxonomy" id="2855394"/>
    <lineage>
        <taxon>Bacteria</taxon>
        <taxon>Bacillati</taxon>
        <taxon>Bacillota</taxon>
        <taxon>Clostridia</taxon>
        <taxon>Eubacteriales</taxon>
        <taxon>Clostridiaceae</taxon>
        <taxon>Crassaminicella</taxon>
    </lineage>
</organism>
<dbReference type="InterPro" id="IPR003646">
    <property type="entry name" value="SH3-like_bac-type"/>
</dbReference>
<evidence type="ECO:0000259" key="2">
    <source>
        <dbReference type="PROSITE" id="PS51781"/>
    </source>
</evidence>
<dbReference type="EMBL" id="CP078093">
    <property type="protein sequence ID" value="QXM07199.1"/>
    <property type="molecule type" value="Genomic_DNA"/>
</dbReference>
<evidence type="ECO:0000256" key="1">
    <source>
        <dbReference type="SAM" id="MobiDB-lite"/>
    </source>
</evidence>
<evidence type="ECO:0000313" key="4">
    <source>
        <dbReference type="Proteomes" id="UP000886818"/>
    </source>
</evidence>
<dbReference type="Proteomes" id="UP000886818">
    <property type="component" value="Chromosome"/>
</dbReference>
<dbReference type="SMART" id="SM00287">
    <property type="entry name" value="SH3b"/>
    <property type="match status" value="1"/>
</dbReference>
<dbReference type="Pfam" id="PF13200">
    <property type="entry name" value="DUF4015"/>
    <property type="match status" value="1"/>
</dbReference>
<dbReference type="RefSeq" id="WP_218283885.1">
    <property type="nucleotide sequence ID" value="NZ_CP078093.1"/>
</dbReference>
<accession>A0ABX8RDP5</accession>
<evidence type="ECO:0000313" key="3">
    <source>
        <dbReference type="EMBL" id="QXM07199.1"/>
    </source>
</evidence>
<protein>
    <submittedName>
        <fullName evidence="3">SH3 domain-containing protein</fullName>
    </submittedName>
</protein>
<feature type="compositionally biased region" description="Basic and acidic residues" evidence="1">
    <location>
        <begin position="43"/>
        <end position="57"/>
    </location>
</feature>
<gene>
    <name evidence="3" type="ORF">KVH43_05735</name>
</gene>
<sequence length="491" mass="56057">MSKKKKILVAAVIAITMGSITMLSGCQAPSSKADGTTANEVYEENKGSEETTSKEAEKEEQENIVYISASKLNVRQEARKDSPIVNSFMKGTGVEVIEEQTNENGDIWYKVSFDTIDGKKTGWIKSDYTVKNRTELLDESLKILDFSPQEKVDEYKNNPRVKVKGVYMTEHSFIGQGFERLLKLAQDTEINAFVIDVKDDDGIMLFPTEAAAKYSPEANERARISVEKFQERMQILKDNGIYTIARIVTFKDPTYTKQHPERAILDKRTGKTFVSKDKLRWASPHDRELWKYDIEVAKEAAKMGFNEIQFDYVRFPASNGNKLDKVLDYRNDSKDYSKPQTIQRFLQQAYKELSKEEVYVSADIFGLVGSVADDMGLGQYWEAISNVTDYVSPMIYPSHYANGTYHLSIPDAYPYETVYQSAKDSIVRNKNIETPATIRPWIQDFTASWVRGHIKYGAKQVEDQIRALKENGIEEYLLWNAGNKYSKDALK</sequence>
<feature type="compositionally biased region" description="Polar residues" evidence="1">
    <location>
        <begin position="26"/>
        <end position="39"/>
    </location>
</feature>
<name>A0ABX8RDP5_9CLOT</name>
<reference evidence="3" key="1">
    <citation type="submission" date="2021-07" db="EMBL/GenBank/DDBJ databases">
        <title>Complete genome sequence of Crassaminicella sp. 143-21, isolated from a deep-sea hydrothermal vent.</title>
        <authorList>
            <person name="Li X."/>
        </authorList>
    </citation>
    <scope>NUCLEOTIDE SEQUENCE</scope>
    <source>
        <strain evidence="3">143-21</strain>
    </source>
</reference>
<proteinExistence type="predicted"/>
<feature type="region of interest" description="Disordered" evidence="1">
    <location>
        <begin position="26"/>
        <end position="60"/>
    </location>
</feature>
<feature type="domain" description="SH3b" evidence="2">
    <location>
        <begin position="62"/>
        <end position="133"/>
    </location>
</feature>
<dbReference type="InterPro" id="IPR025275">
    <property type="entry name" value="DUF4015"/>
</dbReference>
<dbReference type="PROSITE" id="PS51257">
    <property type="entry name" value="PROKAR_LIPOPROTEIN"/>
    <property type="match status" value="1"/>
</dbReference>
<dbReference type="Pfam" id="PF08239">
    <property type="entry name" value="SH3_3"/>
    <property type="match status" value="1"/>
</dbReference>